<evidence type="ECO:0000256" key="2">
    <source>
        <dbReference type="SAM" id="MobiDB-lite"/>
    </source>
</evidence>
<evidence type="ECO:0000256" key="1">
    <source>
        <dbReference type="SAM" id="Coils"/>
    </source>
</evidence>
<feature type="compositionally biased region" description="Polar residues" evidence="2">
    <location>
        <begin position="83"/>
        <end position="96"/>
    </location>
</feature>
<feature type="region of interest" description="Disordered" evidence="2">
    <location>
        <begin position="61"/>
        <end position="97"/>
    </location>
</feature>
<evidence type="ECO:0000313" key="3">
    <source>
        <dbReference type="EMBL" id="OJD12397.1"/>
    </source>
</evidence>
<sequence length="343" mass="39592">MNNKELDNVSMPLSLENILNSQEKDYVSPILQPSIESSQQRENEFQSQPQILYEYDEWNSTLSPAPPPSLPSSSSTPIDLDFRNNTQSSSISSQRVANRMNEEEYLQLVRCAVKSSNLYQDSKTQFRQALQDFCRNELNNPILHPDRVLACLENKHREMMKRNATASGIAWAESDLAQALDQWIETVNGFEQEREERRAEAEHTENQNQEIAREHQDNLMRRYRIRSWRLRDPVIDESNEEMTVASTPIQRSQIRSPRGRSSSSRTSSSTPDQLAVQMEAFSGIMRDGFTEVSSALRSLNSADNNSERLRAQWQEDMNEMRVELSSQLTQIFNLLQQQHGHSH</sequence>
<feature type="region of interest" description="Disordered" evidence="2">
    <location>
        <begin position="239"/>
        <end position="273"/>
    </location>
</feature>
<name>A0A1J9QB53_9EURO</name>
<dbReference type="OrthoDB" id="10518164at2759"/>
<accession>A0A1J9QB53</accession>
<gene>
    <name evidence="3" type="ORF">AJ78_07005</name>
</gene>
<dbReference type="EMBL" id="LGRN01000411">
    <property type="protein sequence ID" value="OJD12397.1"/>
    <property type="molecule type" value="Genomic_DNA"/>
</dbReference>
<feature type="non-terminal residue" evidence="3">
    <location>
        <position position="343"/>
    </location>
</feature>
<evidence type="ECO:0000313" key="4">
    <source>
        <dbReference type="Proteomes" id="UP000182235"/>
    </source>
</evidence>
<feature type="coiled-coil region" evidence="1">
    <location>
        <begin position="187"/>
        <end position="214"/>
    </location>
</feature>
<keyword evidence="1" id="KW-0175">Coiled coil</keyword>
<protein>
    <submittedName>
        <fullName evidence="3">Uncharacterized protein</fullName>
    </submittedName>
</protein>
<keyword evidence="4" id="KW-1185">Reference proteome</keyword>
<dbReference type="AlphaFoldDB" id="A0A1J9QB53"/>
<feature type="compositionally biased region" description="Low complexity" evidence="2">
    <location>
        <begin position="249"/>
        <end position="271"/>
    </location>
</feature>
<reference evidence="3 4" key="1">
    <citation type="submission" date="2015-07" db="EMBL/GenBank/DDBJ databases">
        <title>Emmonsia species relationships and genome sequence.</title>
        <authorList>
            <consortium name="The Broad Institute Genomics Platform"/>
            <person name="Cuomo C.A."/>
            <person name="Munoz J.F."/>
            <person name="Imamovic A."/>
            <person name="Priest M.E."/>
            <person name="Young S."/>
            <person name="Clay O.K."/>
            <person name="McEwen J.G."/>
        </authorList>
    </citation>
    <scope>NUCLEOTIDE SEQUENCE [LARGE SCALE GENOMIC DNA]</scope>
    <source>
        <strain evidence="3 4">UAMH 9510</strain>
    </source>
</reference>
<dbReference type="Proteomes" id="UP000182235">
    <property type="component" value="Unassembled WGS sequence"/>
</dbReference>
<organism evidence="3 4">
    <name type="scientific">Emergomyces pasteurianus Ep9510</name>
    <dbReference type="NCBI Taxonomy" id="1447872"/>
    <lineage>
        <taxon>Eukaryota</taxon>
        <taxon>Fungi</taxon>
        <taxon>Dikarya</taxon>
        <taxon>Ascomycota</taxon>
        <taxon>Pezizomycotina</taxon>
        <taxon>Eurotiomycetes</taxon>
        <taxon>Eurotiomycetidae</taxon>
        <taxon>Onygenales</taxon>
        <taxon>Ajellomycetaceae</taxon>
        <taxon>Emergomyces</taxon>
    </lineage>
</organism>
<proteinExistence type="predicted"/>
<dbReference type="VEuPathDB" id="FungiDB:AJ78_07005"/>
<comment type="caution">
    <text evidence="3">The sequence shown here is derived from an EMBL/GenBank/DDBJ whole genome shotgun (WGS) entry which is preliminary data.</text>
</comment>